<dbReference type="SUPFAM" id="SSF55347">
    <property type="entry name" value="Glyceraldehyde-3-phosphate dehydrogenase-like, C-terminal domain"/>
    <property type="match status" value="1"/>
</dbReference>
<dbReference type="EMBL" id="JAGRPV010000002">
    <property type="protein sequence ID" value="MDI4650377.1"/>
    <property type="molecule type" value="Genomic_DNA"/>
</dbReference>
<dbReference type="PANTHER" id="PTHR32338">
    <property type="entry name" value="N-ACETYL-GAMMA-GLUTAMYL-PHOSPHATE REDUCTASE, CHLOROPLASTIC-RELATED-RELATED"/>
    <property type="match status" value="1"/>
</dbReference>
<protein>
    <recommendedName>
        <fullName evidence="5">N-acetyl-gamma-glutamyl-phosphate reductase</fullName>
        <shortName evidence="5">AGPR</shortName>
        <ecNumber evidence="5">1.2.1.38</ecNumber>
    </recommendedName>
    <alternativeName>
        <fullName evidence="5">N-acetyl-glutamate semialdehyde dehydrogenase</fullName>
        <shortName evidence="5">NAGSA dehydrogenase</shortName>
    </alternativeName>
</protein>
<comment type="pathway">
    <text evidence="5">Amino-acid biosynthesis; L-arginine biosynthesis; N(2)-acetyl-L-ornithine from L-glutamate: step 3/4.</text>
</comment>
<keyword evidence="4 5" id="KW-0560">Oxidoreductase</keyword>
<dbReference type="InterPro" id="IPR036291">
    <property type="entry name" value="NAD(P)-bd_dom_sf"/>
</dbReference>
<dbReference type="Pfam" id="PF22698">
    <property type="entry name" value="Semialdhyde_dhC_1"/>
    <property type="match status" value="1"/>
</dbReference>
<accession>A0ABT6TU42</accession>
<comment type="subcellular location">
    <subcellularLocation>
        <location evidence="5">Cytoplasm</location>
    </subcellularLocation>
</comment>
<dbReference type="CDD" id="cd17895">
    <property type="entry name" value="AGPR_1_N"/>
    <property type="match status" value="1"/>
</dbReference>
<keyword evidence="2 5" id="KW-0028">Amino-acid biosynthesis</keyword>
<feature type="domain" description="Semialdehyde dehydrogenase NAD-binding" evidence="6">
    <location>
        <begin position="16"/>
        <end position="155"/>
    </location>
</feature>
<dbReference type="Proteomes" id="UP001161691">
    <property type="component" value="Unassembled WGS sequence"/>
</dbReference>
<dbReference type="Gene3D" id="3.40.50.720">
    <property type="entry name" value="NAD(P)-binding Rossmann-like Domain"/>
    <property type="match status" value="1"/>
</dbReference>
<dbReference type="HAMAP" id="MF_00150">
    <property type="entry name" value="ArgC_type1"/>
    <property type="match status" value="1"/>
</dbReference>
<dbReference type="InterPro" id="IPR000706">
    <property type="entry name" value="AGPR_type-1"/>
</dbReference>
<gene>
    <name evidence="5 7" type="primary">argC</name>
    <name evidence="7" type="ORF">KB449_35935</name>
</gene>
<sequence>MPSSSSSSSSAPSKVRAAIVGSTGYGGVELIRLLAAHPYVTVTSVISSSNAGEPFAAGYPHLTEIRTDILDAVDPELIAGKADVVFFATPHGVSTKLASQFLAAGLRVIDLSGDFRLKDRESYAQWYKKEAPQQDELERAVFGMSELFGDEVRGADFVTNPGCFPTATTLGLYPAVKAGWIDPDSIIVDAKTGVSGSGRGLSMAAHFSEINENFKAYKVHQHQHTPEIEQTLARAAGGPVTVSFTTHLVPMTRGIMSTMYASLTDKSRTTADFRELYNQFYEGRPFVRVRPEGTYPSTKEVYGSNYCDIGVLVDERTKRLTVISVIDNLVKGASGQAIQNLNLMMGWDETTGLTFLPVYP</sequence>
<proteinExistence type="inferred from homology"/>
<evidence type="ECO:0000259" key="6">
    <source>
        <dbReference type="SMART" id="SM00859"/>
    </source>
</evidence>
<dbReference type="SUPFAM" id="SSF51735">
    <property type="entry name" value="NAD(P)-binding Rossmann-fold domains"/>
    <property type="match status" value="1"/>
</dbReference>
<evidence type="ECO:0000256" key="2">
    <source>
        <dbReference type="ARBA" id="ARBA00022605"/>
    </source>
</evidence>
<dbReference type="NCBIfam" id="TIGR01850">
    <property type="entry name" value="argC"/>
    <property type="match status" value="1"/>
</dbReference>
<comment type="similarity">
    <text evidence="5">Belongs to the NAGSA dehydrogenase family. Type 1 subfamily.</text>
</comment>
<comment type="caution">
    <text evidence="7">The sequence shown here is derived from an EMBL/GenBank/DDBJ whole genome shotgun (WGS) entry which is preliminary data.</text>
</comment>
<reference evidence="7" key="1">
    <citation type="submission" date="2023-04" db="EMBL/GenBank/DDBJ databases">
        <title>Comparative genomic analysis of Cohnella hashimotonis sp. nov., isolated from the International Space Station.</title>
        <authorList>
            <person name="Venkateswaran K."/>
            <person name="Simpson A."/>
        </authorList>
    </citation>
    <scope>NUCLEOTIDE SEQUENCE</scope>
    <source>
        <strain evidence="7">F6_2S_P_1</strain>
    </source>
</reference>
<dbReference type="InterPro" id="IPR000534">
    <property type="entry name" value="Semialdehyde_DH_NAD-bd"/>
</dbReference>
<dbReference type="EC" id="1.2.1.38" evidence="5"/>
<dbReference type="GO" id="GO:0003942">
    <property type="term" value="F:N-acetyl-gamma-glutamyl-phosphate reductase activity"/>
    <property type="evidence" value="ECO:0007669"/>
    <property type="project" value="UniProtKB-EC"/>
</dbReference>
<dbReference type="Pfam" id="PF01118">
    <property type="entry name" value="Semialdhyde_dh"/>
    <property type="match status" value="1"/>
</dbReference>
<feature type="active site" evidence="5">
    <location>
        <position position="163"/>
    </location>
</feature>
<keyword evidence="3 5" id="KW-0521">NADP</keyword>
<keyword evidence="8" id="KW-1185">Reference proteome</keyword>
<comment type="function">
    <text evidence="5">Catalyzes the NADPH-dependent reduction of N-acetyl-5-glutamyl phosphate to yield N-acetyl-L-glutamate 5-semialdehyde.</text>
</comment>
<evidence type="ECO:0000256" key="1">
    <source>
        <dbReference type="ARBA" id="ARBA00022571"/>
    </source>
</evidence>
<dbReference type="InterPro" id="IPR058924">
    <property type="entry name" value="AGPR_dimerisation_dom"/>
</dbReference>
<evidence type="ECO:0000313" key="8">
    <source>
        <dbReference type="Proteomes" id="UP001161691"/>
    </source>
</evidence>
<evidence type="ECO:0000256" key="5">
    <source>
        <dbReference type="HAMAP-Rule" id="MF_00150"/>
    </source>
</evidence>
<dbReference type="Gene3D" id="3.30.360.10">
    <property type="entry name" value="Dihydrodipicolinate Reductase, domain 2"/>
    <property type="match status" value="1"/>
</dbReference>
<dbReference type="SMART" id="SM00859">
    <property type="entry name" value="Semialdhyde_dh"/>
    <property type="match status" value="1"/>
</dbReference>
<evidence type="ECO:0000256" key="4">
    <source>
        <dbReference type="ARBA" id="ARBA00023002"/>
    </source>
</evidence>
<dbReference type="PANTHER" id="PTHR32338:SF10">
    <property type="entry name" value="N-ACETYL-GAMMA-GLUTAMYL-PHOSPHATE REDUCTASE, CHLOROPLASTIC-RELATED"/>
    <property type="match status" value="1"/>
</dbReference>
<dbReference type="CDD" id="cd23934">
    <property type="entry name" value="AGPR_1_C"/>
    <property type="match status" value="1"/>
</dbReference>
<keyword evidence="5" id="KW-0963">Cytoplasm</keyword>
<comment type="catalytic activity">
    <reaction evidence="5">
        <text>N-acetyl-L-glutamate 5-semialdehyde + phosphate + NADP(+) = N-acetyl-L-glutamyl 5-phosphate + NADPH + H(+)</text>
        <dbReference type="Rhea" id="RHEA:21588"/>
        <dbReference type="ChEBI" id="CHEBI:15378"/>
        <dbReference type="ChEBI" id="CHEBI:29123"/>
        <dbReference type="ChEBI" id="CHEBI:43474"/>
        <dbReference type="ChEBI" id="CHEBI:57783"/>
        <dbReference type="ChEBI" id="CHEBI:57936"/>
        <dbReference type="ChEBI" id="CHEBI:58349"/>
        <dbReference type="EC" id="1.2.1.38"/>
    </reaction>
</comment>
<evidence type="ECO:0000256" key="3">
    <source>
        <dbReference type="ARBA" id="ARBA00022857"/>
    </source>
</evidence>
<keyword evidence="1 5" id="KW-0055">Arginine biosynthesis</keyword>
<organism evidence="7 8">
    <name type="scientific">Cohnella hashimotonis</name>
    <dbReference type="NCBI Taxonomy" id="2826895"/>
    <lineage>
        <taxon>Bacteria</taxon>
        <taxon>Bacillati</taxon>
        <taxon>Bacillota</taxon>
        <taxon>Bacilli</taxon>
        <taxon>Bacillales</taxon>
        <taxon>Paenibacillaceae</taxon>
        <taxon>Cohnella</taxon>
    </lineage>
</organism>
<name>A0ABT6TU42_9BACL</name>
<dbReference type="InterPro" id="IPR050085">
    <property type="entry name" value="AGPR"/>
</dbReference>
<dbReference type="RefSeq" id="WP_282913225.1">
    <property type="nucleotide sequence ID" value="NZ_JAGRPV010000002.1"/>
</dbReference>
<evidence type="ECO:0000313" key="7">
    <source>
        <dbReference type="EMBL" id="MDI4650377.1"/>
    </source>
</evidence>